<protein>
    <submittedName>
        <fullName evidence="2">P-loop containing nucleoside triphosphate hydrolase protein</fullName>
    </submittedName>
</protein>
<dbReference type="EMBL" id="JARJCW010000016">
    <property type="protein sequence ID" value="KAJ7215957.1"/>
    <property type="molecule type" value="Genomic_DNA"/>
</dbReference>
<name>A0AAD6YJM5_9AGAR</name>
<organism evidence="2 3">
    <name type="scientific">Mycena pura</name>
    <dbReference type="NCBI Taxonomy" id="153505"/>
    <lineage>
        <taxon>Eukaryota</taxon>
        <taxon>Fungi</taxon>
        <taxon>Dikarya</taxon>
        <taxon>Basidiomycota</taxon>
        <taxon>Agaricomycotina</taxon>
        <taxon>Agaricomycetes</taxon>
        <taxon>Agaricomycetidae</taxon>
        <taxon>Agaricales</taxon>
        <taxon>Marasmiineae</taxon>
        <taxon>Mycenaceae</taxon>
        <taxon>Mycena</taxon>
    </lineage>
</organism>
<proteinExistence type="predicted"/>
<comment type="caution">
    <text evidence="2">The sequence shown here is derived from an EMBL/GenBank/DDBJ whole genome shotgun (WGS) entry which is preliminary data.</text>
</comment>
<keyword evidence="3" id="KW-1185">Reference proteome</keyword>
<dbReference type="GO" id="GO:0043531">
    <property type="term" value="F:ADP binding"/>
    <property type="evidence" value="ECO:0007669"/>
    <property type="project" value="InterPro"/>
</dbReference>
<dbReference type="PANTHER" id="PTHR35205:SF1">
    <property type="entry name" value="ZU5 DOMAIN-CONTAINING PROTEIN"/>
    <property type="match status" value="1"/>
</dbReference>
<evidence type="ECO:0000313" key="2">
    <source>
        <dbReference type="EMBL" id="KAJ7215957.1"/>
    </source>
</evidence>
<dbReference type="Proteomes" id="UP001219525">
    <property type="component" value="Unassembled WGS sequence"/>
</dbReference>
<accession>A0AAD6YJM5</accession>
<dbReference type="GO" id="GO:0016787">
    <property type="term" value="F:hydrolase activity"/>
    <property type="evidence" value="ECO:0007669"/>
    <property type="project" value="UniProtKB-KW"/>
</dbReference>
<dbReference type="InterPro" id="IPR027417">
    <property type="entry name" value="P-loop_NTPase"/>
</dbReference>
<dbReference type="InterPro" id="IPR002182">
    <property type="entry name" value="NB-ARC"/>
</dbReference>
<evidence type="ECO:0000259" key="1">
    <source>
        <dbReference type="Pfam" id="PF00931"/>
    </source>
</evidence>
<keyword evidence="2" id="KW-0378">Hydrolase</keyword>
<reference evidence="2" key="1">
    <citation type="submission" date="2023-03" db="EMBL/GenBank/DDBJ databases">
        <title>Massive genome expansion in bonnet fungi (Mycena s.s.) driven by repeated elements and novel gene families across ecological guilds.</title>
        <authorList>
            <consortium name="Lawrence Berkeley National Laboratory"/>
            <person name="Harder C.B."/>
            <person name="Miyauchi S."/>
            <person name="Viragh M."/>
            <person name="Kuo A."/>
            <person name="Thoen E."/>
            <person name="Andreopoulos B."/>
            <person name="Lu D."/>
            <person name="Skrede I."/>
            <person name="Drula E."/>
            <person name="Henrissat B."/>
            <person name="Morin E."/>
            <person name="Kohler A."/>
            <person name="Barry K."/>
            <person name="LaButti K."/>
            <person name="Morin E."/>
            <person name="Salamov A."/>
            <person name="Lipzen A."/>
            <person name="Mereny Z."/>
            <person name="Hegedus B."/>
            <person name="Baldrian P."/>
            <person name="Stursova M."/>
            <person name="Weitz H."/>
            <person name="Taylor A."/>
            <person name="Grigoriev I.V."/>
            <person name="Nagy L.G."/>
            <person name="Martin F."/>
            <person name="Kauserud H."/>
        </authorList>
    </citation>
    <scope>NUCLEOTIDE SEQUENCE</scope>
    <source>
        <strain evidence="2">9144</strain>
    </source>
</reference>
<dbReference type="Pfam" id="PF00931">
    <property type="entry name" value="NB-ARC"/>
    <property type="match status" value="1"/>
</dbReference>
<dbReference type="SUPFAM" id="SSF52540">
    <property type="entry name" value="P-loop containing nucleoside triphosphate hydrolases"/>
    <property type="match status" value="1"/>
</dbReference>
<sequence>MQLYFSKDLGKQQIYVLYGLGGAGKTQIALKFIEQSKSRFSSAFLIDTSSKETIDIGLKNIAFKKKIGETAEAAIQWLTSKHEEWLLLFDNADDPNIDMNKFLPRCNHGKIIITTRNPGLCVYAGENSHIDNMEEDDAVMLILKSAAVDNISKNRTTSTAIVKVSSLIVGMRT</sequence>
<evidence type="ECO:0000313" key="3">
    <source>
        <dbReference type="Proteomes" id="UP001219525"/>
    </source>
</evidence>
<dbReference type="PANTHER" id="PTHR35205">
    <property type="entry name" value="NB-ARC AND TPR DOMAIN PROTEIN"/>
    <property type="match status" value="1"/>
</dbReference>
<dbReference type="AlphaFoldDB" id="A0AAD6YJM5"/>
<gene>
    <name evidence="2" type="ORF">GGX14DRAFT_518379</name>
</gene>
<feature type="domain" description="NB-ARC" evidence="1">
    <location>
        <begin position="11"/>
        <end position="145"/>
    </location>
</feature>
<dbReference type="Gene3D" id="3.40.50.300">
    <property type="entry name" value="P-loop containing nucleotide triphosphate hydrolases"/>
    <property type="match status" value="1"/>
</dbReference>